<organism evidence="1 2">
    <name type="scientific">Limosilactobacillus frumenti DSM 13145</name>
    <dbReference type="NCBI Taxonomy" id="1423746"/>
    <lineage>
        <taxon>Bacteria</taxon>
        <taxon>Bacillati</taxon>
        <taxon>Bacillota</taxon>
        <taxon>Bacilli</taxon>
        <taxon>Lactobacillales</taxon>
        <taxon>Lactobacillaceae</taxon>
        <taxon>Limosilactobacillus</taxon>
    </lineage>
</organism>
<proteinExistence type="predicted"/>
<dbReference type="AlphaFoldDB" id="A0A0R1P565"/>
<sequence length="152" mass="16826">MKLTVADYISQITGNQVQVTTTESTAAKVQQPAVLKKAIQTIMDALDTGHLAKYEITIKMRKGDPVAFHLDTNLINVPMAEAERLDNKLLDKEPAYPVNLYMVMESDDINKSHLRIDELANETDLDGAVDPLVKKTQAWVAEHLAVIAEARA</sequence>
<accession>A0A0R1P565</accession>
<evidence type="ECO:0000313" key="2">
    <source>
        <dbReference type="Proteomes" id="UP000051445"/>
    </source>
</evidence>
<evidence type="ECO:0000313" key="1">
    <source>
        <dbReference type="EMBL" id="KRL27681.1"/>
    </source>
</evidence>
<comment type="caution">
    <text evidence="1">The sequence shown here is derived from an EMBL/GenBank/DDBJ whole genome shotgun (WGS) entry which is preliminary data.</text>
</comment>
<name>A0A0R1P565_9LACO</name>
<dbReference type="PATRIC" id="fig|1423746.3.peg.429"/>
<dbReference type="RefSeq" id="WP_057749451.1">
    <property type="nucleotide sequence ID" value="NZ_AZER01000014.1"/>
</dbReference>
<protein>
    <submittedName>
        <fullName evidence="1">Uncharacterized protein</fullName>
    </submittedName>
</protein>
<dbReference type="STRING" id="1423746.FD27_GL000421"/>
<reference evidence="1 2" key="1">
    <citation type="journal article" date="2015" name="Genome Announc.">
        <title>Expanding the biotechnology potential of lactobacilli through comparative genomics of 213 strains and associated genera.</title>
        <authorList>
            <person name="Sun Z."/>
            <person name="Harris H.M."/>
            <person name="McCann A."/>
            <person name="Guo C."/>
            <person name="Argimon S."/>
            <person name="Zhang W."/>
            <person name="Yang X."/>
            <person name="Jeffery I.B."/>
            <person name="Cooney J.C."/>
            <person name="Kagawa T.F."/>
            <person name="Liu W."/>
            <person name="Song Y."/>
            <person name="Salvetti E."/>
            <person name="Wrobel A."/>
            <person name="Rasinkangas P."/>
            <person name="Parkhill J."/>
            <person name="Rea M.C."/>
            <person name="O'Sullivan O."/>
            <person name="Ritari J."/>
            <person name="Douillard F.P."/>
            <person name="Paul Ross R."/>
            <person name="Yang R."/>
            <person name="Briner A.E."/>
            <person name="Felis G.E."/>
            <person name="de Vos W.M."/>
            <person name="Barrangou R."/>
            <person name="Klaenhammer T.R."/>
            <person name="Caufield P.W."/>
            <person name="Cui Y."/>
            <person name="Zhang H."/>
            <person name="O'Toole P.W."/>
        </authorList>
    </citation>
    <scope>NUCLEOTIDE SEQUENCE [LARGE SCALE GENOMIC DNA]</scope>
    <source>
        <strain evidence="1 2">DSM 13145</strain>
    </source>
</reference>
<keyword evidence="2" id="KW-1185">Reference proteome</keyword>
<dbReference type="EMBL" id="AZER01000014">
    <property type="protein sequence ID" value="KRL27681.1"/>
    <property type="molecule type" value="Genomic_DNA"/>
</dbReference>
<dbReference type="OrthoDB" id="2148857at2"/>
<dbReference type="Proteomes" id="UP000051445">
    <property type="component" value="Unassembled WGS sequence"/>
</dbReference>
<gene>
    <name evidence="1" type="ORF">FD27_GL000421</name>
</gene>